<feature type="domain" description="Ig-like" evidence="2">
    <location>
        <begin position="3"/>
        <end position="96"/>
    </location>
</feature>
<dbReference type="OrthoDB" id="5985519at2759"/>
<dbReference type="InterPro" id="IPR050958">
    <property type="entry name" value="Cell_Adh-Cytoskel_Orgn"/>
</dbReference>
<reference evidence="3" key="1">
    <citation type="submission" date="2018-11" db="EMBL/GenBank/DDBJ databases">
        <authorList>
            <person name="Alioto T."/>
            <person name="Alioto T."/>
        </authorList>
    </citation>
    <scope>NUCLEOTIDE SEQUENCE</scope>
</reference>
<dbReference type="PROSITE" id="PS50835">
    <property type="entry name" value="IG_LIKE"/>
    <property type="match status" value="3"/>
</dbReference>
<dbReference type="GO" id="GO:0043025">
    <property type="term" value="C:neuronal cell body"/>
    <property type="evidence" value="ECO:0007669"/>
    <property type="project" value="TreeGrafter"/>
</dbReference>
<evidence type="ECO:0000313" key="4">
    <source>
        <dbReference type="Proteomes" id="UP000596742"/>
    </source>
</evidence>
<dbReference type="GO" id="GO:0050808">
    <property type="term" value="P:synapse organization"/>
    <property type="evidence" value="ECO:0007669"/>
    <property type="project" value="TreeGrafter"/>
</dbReference>
<dbReference type="InterPro" id="IPR003599">
    <property type="entry name" value="Ig_sub"/>
</dbReference>
<dbReference type="CDD" id="cd00096">
    <property type="entry name" value="Ig"/>
    <property type="match status" value="2"/>
</dbReference>
<dbReference type="InterPro" id="IPR013098">
    <property type="entry name" value="Ig_I-set"/>
</dbReference>
<dbReference type="SUPFAM" id="SSF48726">
    <property type="entry name" value="Immunoglobulin"/>
    <property type="match status" value="3"/>
</dbReference>
<dbReference type="SMART" id="SM00409">
    <property type="entry name" value="IG"/>
    <property type="match status" value="3"/>
</dbReference>
<organism evidence="3 4">
    <name type="scientific">Mytilus galloprovincialis</name>
    <name type="common">Mediterranean mussel</name>
    <dbReference type="NCBI Taxonomy" id="29158"/>
    <lineage>
        <taxon>Eukaryota</taxon>
        <taxon>Metazoa</taxon>
        <taxon>Spiralia</taxon>
        <taxon>Lophotrochozoa</taxon>
        <taxon>Mollusca</taxon>
        <taxon>Bivalvia</taxon>
        <taxon>Autobranchia</taxon>
        <taxon>Pteriomorphia</taxon>
        <taxon>Mytilida</taxon>
        <taxon>Mytiloidea</taxon>
        <taxon>Mytilidae</taxon>
        <taxon>Mytilinae</taxon>
        <taxon>Mytilus</taxon>
    </lineage>
</organism>
<evidence type="ECO:0000313" key="3">
    <source>
        <dbReference type="EMBL" id="VDI12596.1"/>
    </source>
</evidence>
<proteinExistence type="predicted"/>
<dbReference type="Pfam" id="PF07679">
    <property type="entry name" value="I-set"/>
    <property type="match status" value="3"/>
</dbReference>
<dbReference type="PANTHER" id="PTHR45080:SF33">
    <property type="entry name" value="IG-LIKE DOMAIN-CONTAINING PROTEIN"/>
    <property type="match status" value="1"/>
</dbReference>
<feature type="region of interest" description="Disordered" evidence="1">
    <location>
        <begin position="287"/>
        <end position="306"/>
    </location>
</feature>
<dbReference type="GO" id="GO:0005886">
    <property type="term" value="C:plasma membrane"/>
    <property type="evidence" value="ECO:0007669"/>
    <property type="project" value="TreeGrafter"/>
</dbReference>
<dbReference type="InterPro" id="IPR007110">
    <property type="entry name" value="Ig-like_dom"/>
</dbReference>
<dbReference type="EMBL" id="UYJE01002656">
    <property type="protein sequence ID" value="VDI12596.1"/>
    <property type="molecule type" value="Genomic_DNA"/>
</dbReference>
<comment type="caution">
    <text evidence="3">The sequence shown here is derived from an EMBL/GenBank/DDBJ whole genome shotgun (WGS) entry which is preliminary data.</text>
</comment>
<dbReference type="AlphaFoldDB" id="A0A8B6D1B2"/>
<feature type="domain" description="Ig-like" evidence="2">
    <location>
        <begin position="198"/>
        <end position="296"/>
    </location>
</feature>
<dbReference type="Gene3D" id="2.60.40.10">
    <property type="entry name" value="Immunoglobulins"/>
    <property type="match status" value="3"/>
</dbReference>
<name>A0A8B6D1B2_MYTGA</name>
<protein>
    <recommendedName>
        <fullName evidence="2">Ig-like domain-containing protein</fullName>
    </recommendedName>
</protein>
<dbReference type="InterPro" id="IPR013783">
    <property type="entry name" value="Ig-like_fold"/>
</dbReference>
<accession>A0A8B6D1B2</accession>
<dbReference type="InterPro" id="IPR036179">
    <property type="entry name" value="Ig-like_dom_sf"/>
</dbReference>
<evidence type="ECO:0000256" key="1">
    <source>
        <dbReference type="SAM" id="MobiDB-lite"/>
    </source>
</evidence>
<gene>
    <name evidence="3" type="ORF">MGAL_10B011898</name>
</gene>
<sequence>MEPLNQQVAVSKEKYFQVYGSKVEIKVDIPGKSKVKSVIWCRNGKTLDTSSSSKYAPVNVTQPSLIIHSINKADVGVYVCKVVFEAENENEEQETSSPNIEVELKEVAVTKEKYSQVYGSKVEIKVDILGKSKVKSVIWYRNGKMLDTSRSSKYAPVNVTQPSLIIHSINKADVGVYVCKIVFEAENENEEEQETSSPNIEVELKEVAVSKEKYSQVYGSKVEIKVEIPGKSKVKSVIWCRNGTTLDTSSSSKYTAVNVTQPSLIIHSINKADVGVYVCKVVFEAENENEEEQETSSPNIEVELKG</sequence>
<dbReference type="GO" id="GO:0007156">
    <property type="term" value="P:homophilic cell adhesion via plasma membrane adhesion molecules"/>
    <property type="evidence" value="ECO:0007669"/>
    <property type="project" value="TreeGrafter"/>
</dbReference>
<dbReference type="PANTHER" id="PTHR45080">
    <property type="entry name" value="CONTACTIN 5"/>
    <property type="match status" value="1"/>
</dbReference>
<feature type="domain" description="Ig-like" evidence="2">
    <location>
        <begin position="98"/>
        <end position="196"/>
    </location>
</feature>
<evidence type="ECO:0000259" key="2">
    <source>
        <dbReference type="PROSITE" id="PS50835"/>
    </source>
</evidence>
<dbReference type="GO" id="GO:0008046">
    <property type="term" value="F:axon guidance receptor activity"/>
    <property type="evidence" value="ECO:0007669"/>
    <property type="project" value="TreeGrafter"/>
</dbReference>
<dbReference type="GO" id="GO:0030424">
    <property type="term" value="C:axon"/>
    <property type="evidence" value="ECO:0007669"/>
    <property type="project" value="TreeGrafter"/>
</dbReference>
<dbReference type="Proteomes" id="UP000596742">
    <property type="component" value="Unassembled WGS sequence"/>
</dbReference>
<keyword evidence="4" id="KW-1185">Reference proteome</keyword>